<protein>
    <recommendedName>
        <fullName evidence="3">F-box domain-containing protein</fullName>
    </recommendedName>
</protein>
<dbReference type="Proteomes" id="UP000284842">
    <property type="component" value="Unassembled WGS sequence"/>
</dbReference>
<comment type="caution">
    <text evidence="1">The sequence shown here is derived from an EMBL/GenBank/DDBJ whole genome shotgun (WGS) entry which is preliminary data.</text>
</comment>
<dbReference type="OrthoDB" id="2269034at2759"/>
<evidence type="ECO:0008006" key="3">
    <source>
        <dbReference type="Google" id="ProtNLM"/>
    </source>
</evidence>
<dbReference type="Gene3D" id="3.80.10.10">
    <property type="entry name" value="Ribonuclease Inhibitor"/>
    <property type="match status" value="1"/>
</dbReference>
<sequence>MFASACETLISNHDGPWHRDCHPLRLGHVSRSWRQAAWGTSELWRTVILPLGSMASFLEIEGLLTDWLERAKEYPLDIWIQFPWRSNSRHGSKALSGILLALKKCCGRWRTIDFRLTPAFAEIFQTEDLQAFVNPFSNGLWLPRLVSLSFHSQGLESVDESLALDFQNAPNLRELYINKTITRNDTALPTCLQVPHRLIRRLTCFECPRLQLHAILATFPDLEELEFKKDLELARRPNMITIHRQLKTISVTFADDDTRAFFSPLVILPALKSIRIKTFFSMRYSNMLKSFLGHSQALLTSLHLESTEFEEEDLIATLNLIPSLTHLIIHIANYPDNVYSEKAVLGQVFFQRLDPNHGGLFLPCLEEFEYQGGLIVNSIRFLEPFILRSQVGLSYAQLRSVKIRADQQSGIRKLSIAEYFDPQYIWEVLTMIDSGRLVLENGKRQRWS</sequence>
<reference evidence="1 2" key="1">
    <citation type="journal article" date="2018" name="Evol. Lett.">
        <title>Horizontal gene cluster transfer increased hallucinogenic mushroom diversity.</title>
        <authorList>
            <person name="Reynolds H.T."/>
            <person name="Vijayakumar V."/>
            <person name="Gluck-Thaler E."/>
            <person name="Korotkin H.B."/>
            <person name="Matheny P.B."/>
            <person name="Slot J.C."/>
        </authorList>
    </citation>
    <scope>NUCLEOTIDE SEQUENCE [LARGE SCALE GENOMIC DNA]</scope>
    <source>
        <strain evidence="1 2">2629</strain>
    </source>
</reference>
<gene>
    <name evidence="1" type="ORF">CVT24_004967</name>
</gene>
<organism evidence="1 2">
    <name type="scientific">Panaeolus cyanescens</name>
    <dbReference type="NCBI Taxonomy" id="181874"/>
    <lineage>
        <taxon>Eukaryota</taxon>
        <taxon>Fungi</taxon>
        <taxon>Dikarya</taxon>
        <taxon>Basidiomycota</taxon>
        <taxon>Agaricomycotina</taxon>
        <taxon>Agaricomycetes</taxon>
        <taxon>Agaricomycetidae</taxon>
        <taxon>Agaricales</taxon>
        <taxon>Agaricineae</taxon>
        <taxon>Galeropsidaceae</taxon>
        <taxon>Panaeolus</taxon>
    </lineage>
</organism>
<proteinExistence type="predicted"/>
<evidence type="ECO:0000313" key="1">
    <source>
        <dbReference type="EMBL" id="PPR00227.1"/>
    </source>
</evidence>
<name>A0A409YB46_9AGAR</name>
<dbReference type="EMBL" id="NHTK01001324">
    <property type="protein sequence ID" value="PPR00227.1"/>
    <property type="molecule type" value="Genomic_DNA"/>
</dbReference>
<accession>A0A409YB46</accession>
<dbReference type="AlphaFoldDB" id="A0A409YB46"/>
<dbReference type="SUPFAM" id="SSF52047">
    <property type="entry name" value="RNI-like"/>
    <property type="match status" value="1"/>
</dbReference>
<dbReference type="InParanoid" id="A0A409YB46"/>
<evidence type="ECO:0000313" key="2">
    <source>
        <dbReference type="Proteomes" id="UP000284842"/>
    </source>
</evidence>
<keyword evidence="2" id="KW-1185">Reference proteome</keyword>
<dbReference type="InterPro" id="IPR032675">
    <property type="entry name" value="LRR_dom_sf"/>
</dbReference>